<feature type="compositionally biased region" description="Polar residues" evidence="1">
    <location>
        <begin position="208"/>
        <end position="217"/>
    </location>
</feature>
<dbReference type="OrthoDB" id="990873at2759"/>
<feature type="region of interest" description="Disordered" evidence="1">
    <location>
        <begin position="135"/>
        <end position="172"/>
    </location>
</feature>
<dbReference type="Proteomes" id="UP000828251">
    <property type="component" value="Unassembled WGS sequence"/>
</dbReference>
<keyword evidence="3" id="KW-1185">Reference proteome</keyword>
<evidence type="ECO:0000313" key="3">
    <source>
        <dbReference type="Proteomes" id="UP000828251"/>
    </source>
</evidence>
<comment type="caution">
    <text evidence="2">The sequence shown here is derived from an EMBL/GenBank/DDBJ whole genome shotgun (WGS) entry which is preliminary data.</text>
</comment>
<reference evidence="2 3" key="1">
    <citation type="journal article" date="2021" name="Plant Biotechnol. J.">
        <title>Multi-omics assisted identification of the key and species-specific regulatory components of drought-tolerant mechanisms in Gossypium stocksii.</title>
        <authorList>
            <person name="Yu D."/>
            <person name="Ke L."/>
            <person name="Zhang D."/>
            <person name="Wu Y."/>
            <person name="Sun Y."/>
            <person name="Mei J."/>
            <person name="Sun J."/>
            <person name="Sun Y."/>
        </authorList>
    </citation>
    <scope>NUCLEOTIDE SEQUENCE [LARGE SCALE GENOMIC DNA]</scope>
    <source>
        <strain evidence="3">cv. E1</strain>
        <tissue evidence="2">Leaf</tissue>
    </source>
</reference>
<evidence type="ECO:0000256" key="1">
    <source>
        <dbReference type="SAM" id="MobiDB-lite"/>
    </source>
</evidence>
<evidence type="ECO:0000313" key="2">
    <source>
        <dbReference type="EMBL" id="KAH1091300.1"/>
    </source>
</evidence>
<feature type="compositionally biased region" description="Polar residues" evidence="1">
    <location>
        <begin position="189"/>
        <end position="199"/>
    </location>
</feature>
<feature type="region of interest" description="Disordered" evidence="1">
    <location>
        <begin position="189"/>
        <end position="217"/>
    </location>
</feature>
<proteinExistence type="predicted"/>
<gene>
    <name evidence="2" type="ORF">J1N35_018557</name>
</gene>
<feature type="compositionally biased region" description="Low complexity" evidence="1">
    <location>
        <begin position="153"/>
        <end position="165"/>
    </location>
</feature>
<organism evidence="2 3">
    <name type="scientific">Gossypium stocksii</name>
    <dbReference type="NCBI Taxonomy" id="47602"/>
    <lineage>
        <taxon>Eukaryota</taxon>
        <taxon>Viridiplantae</taxon>
        <taxon>Streptophyta</taxon>
        <taxon>Embryophyta</taxon>
        <taxon>Tracheophyta</taxon>
        <taxon>Spermatophyta</taxon>
        <taxon>Magnoliopsida</taxon>
        <taxon>eudicotyledons</taxon>
        <taxon>Gunneridae</taxon>
        <taxon>Pentapetalae</taxon>
        <taxon>rosids</taxon>
        <taxon>malvids</taxon>
        <taxon>Malvales</taxon>
        <taxon>Malvaceae</taxon>
        <taxon>Malvoideae</taxon>
        <taxon>Gossypium</taxon>
    </lineage>
</organism>
<feature type="compositionally biased region" description="Polar residues" evidence="1">
    <location>
        <begin position="142"/>
        <end position="152"/>
    </location>
</feature>
<dbReference type="AlphaFoldDB" id="A0A9D4A772"/>
<sequence length="278" mass="32043">MGWLRDTFPKPKNDSTEVERIRYAQTYILKMIEGYLMPDLSLNLVHLRWNFSASYVGIPTALENIRLLLDQRLEAQFQWIPYEDPTIWAVILDEFFQIRTFGVLRIHGKSYLLSEERRSRQIRVEMERWSPLNLMRRDDGTVPSTVPTQSQGPTPQTDDTHTTTPSNYASPMPGWNAWSNASPFSITPTQPTIYSPSSQEESHDALSGSPSHYQSLSPYRTQTPLPWVMQTPLHSLLYQGTKHAKSPKPRKTWNKSRLWGSDFATSAKRFHVSAFVLT</sequence>
<accession>A0A9D4A772</accession>
<protein>
    <recommendedName>
        <fullName evidence="4">Aminotransferase-like plant mobile domain-containing protein</fullName>
    </recommendedName>
</protein>
<dbReference type="EMBL" id="JAIQCV010000006">
    <property type="protein sequence ID" value="KAH1091300.1"/>
    <property type="molecule type" value="Genomic_DNA"/>
</dbReference>
<evidence type="ECO:0008006" key="4">
    <source>
        <dbReference type="Google" id="ProtNLM"/>
    </source>
</evidence>
<name>A0A9D4A772_9ROSI</name>